<dbReference type="Proteomes" id="UP000193664">
    <property type="component" value="Unassembled WGS sequence"/>
</dbReference>
<feature type="transmembrane region" description="Helical" evidence="1">
    <location>
        <begin position="100"/>
        <end position="116"/>
    </location>
</feature>
<sequence length="355" mass="40944">MGGLREEVTINKKAPRQSGIELLRIIAVTLITAHHLVVHSGYPLFNEPISVRRLFFQMCLSSFGKIGITLFLLISLWFLVDREQTVKKSCRRIWLLERELLFWSFVGLAMQYVDNPKSVDADVWLDAIFPITRNEWWYATSYVILLLLLPFLLVGLRKMGRQIHKKFCIVLLGLWGILNLVPGASLDIYINVIGFVYVTILFTYYKWYMAPISNKCAILLMVVGGLIIFGWNLLLSVVWRIWNMNPDRILNYINPVQKEWALPILAISFGVFVLFTRLHFSSRIVNRCAQSAFAVYLITEQHYFRDEILWRYITLGGIYRSRYAIGIALVVVIGIVAAAIDNARILAHFRIPALT</sequence>
<keyword evidence="3" id="KW-0808">Transferase</keyword>
<feature type="transmembrane region" description="Helical" evidence="1">
    <location>
        <begin position="21"/>
        <end position="42"/>
    </location>
</feature>
<protein>
    <submittedName>
        <fullName evidence="3">Acyltransferase</fullName>
    </submittedName>
</protein>
<evidence type="ECO:0000256" key="1">
    <source>
        <dbReference type="SAM" id="Phobius"/>
    </source>
</evidence>
<feature type="domain" description="Acyltransferase 3" evidence="2">
    <location>
        <begin position="19"/>
        <end position="337"/>
    </location>
</feature>
<keyword evidence="1" id="KW-0472">Membrane</keyword>
<feature type="transmembrane region" description="Helical" evidence="1">
    <location>
        <begin position="54"/>
        <end position="79"/>
    </location>
</feature>
<feature type="transmembrane region" description="Helical" evidence="1">
    <location>
        <begin position="323"/>
        <end position="340"/>
    </location>
</feature>
<evidence type="ECO:0000259" key="2">
    <source>
        <dbReference type="Pfam" id="PF01757"/>
    </source>
</evidence>
<proteinExistence type="predicted"/>
<name>A0A1X2ZB45_BIFAD</name>
<evidence type="ECO:0000313" key="3">
    <source>
        <dbReference type="EMBL" id="OSG91614.1"/>
    </source>
</evidence>
<dbReference type="GO" id="GO:0016747">
    <property type="term" value="F:acyltransferase activity, transferring groups other than amino-acyl groups"/>
    <property type="evidence" value="ECO:0007669"/>
    <property type="project" value="InterPro"/>
</dbReference>
<dbReference type="RefSeq" id="WP_085408629.1">
    <property type="nucleotide sequence ID" value="NZ_LNKF01000011.1"/>
</dbReference>
<comment type="caution">
    <text evidence="3">The sequence shown here is derived from an EMBL/GenBank/DDBJ whole genome shotgun (WGS) entry which is preliminary data.</text>
</comment>
<reference evidence="3 4" key="1">
    <citation type="journal article" date="2016" name="Sci. Rep.">
        <title>Evaluation of genetic diversity among strains of the human gut commensal Bifidobacterium adolescentis.</title>
        <authorList>
            <person name="Duranti S."/>
            <person name="Milani C."/>
            <person name="Lugli G.A."/>
            <person name="Mancabelli L."/>
            <person name="Turroni F."/>
            <person name="Ferrario C."/>
            <person name="Mangifesta M."/>
            <person name="Viappiani A."/>
            <person name="Sanchez B."/>
            <person name="Margolles A."/>
            <person name="van Sinderen D."/>
            <person name="Ventura M."/>
        </authorList>
    </citation>
    <scope>NUCLEOTIDE SEQUENCE [LARGE SCALE GENOMIC DNA]</scope>
    <source>
        <strain evidence="3 4">AD2-8</strain>
    </source>
</reference>
<keyword evidence="1" id="KW-0812">Transmembrane</keyword>
<feature type="transmembrane region" description="Helical" evidence="1">
    <location>
        <begin position="188"/>
        <end position="205"/>
    </location>
</feature>
<dbReference type="Pfam" id="PF01757">
    <property type="entry name" value="Acyl_transf_3"/>
    <property type="match status" value="1"/>
</dbReference>
<keyword evidence="3" id="KW-0012">Acyltransferase</keyword>
<organism evidence="3 4">
    <name type="scientific">Bifidobacterium adolescentis</name>
    <dbReference type="NCBI Taxonomy" id="1680"/>
    <lineage>
        <taxon>Bacteria</taxon>
        <taxon>Bacillati</taxon>
        <taxon>Actinomycetota</taxon>
        <taxon>Actinomycetes</taxon>
        <taxon>Bifidobacteriales</taxon>
        <taxon>Bifidobacteriaceae</taxon>
        <taxon>Bifidobacterium</taxon>
    </lineage>
</organism>
<evidence type="ECO:0000313" key="4">
    <source>
        <dbReference type="Proteomes" id="UP000193664"/>
    </source>
</evidence>
<feature type="transmembrane region" description="Helical" evidence="1">
    <location>
        <begin position="136"/>
        <end position="156"/>
    </location>
</feature>
<feature type="transmembrane region" description="Helical" evidence="1">
    <location>
        <begin position="163"/>
        <end position="182"/>
    </location>
</feature>
<feature type="transmembrane region" description="Helical" evidence="1">
    <location>
        <begin position="262"/>
        <end position="280"/>
    </location>
</feature>
<dbReference type="InterPro" id="IPR002656">
    <property type="entry name" value="Acyl_transf_3_dom"/>
</dbReference>
<dbReference type="AlphaFoldDB" id="A0A1X2ZB45"/>
<feature type="transmembrane region" description="Helical" evidence="1">
    <location>
        <begin position="217"/>
        <end position="242"/>
    </location>
</feature>
<accession>A0A1X2ZB45</accession>
<keyword evidence="1" id="KW-1133">Transmembrane helix</keyword>
<gene>
    <name evidence="3" type="ORF">AD0028_1733</name>
</gene>
<dbReference type="EMBL" id="LNKF01000011">
    <property type="protein sequence ID" value="OSG91614.1"/>
    <property type="molecule type" value="Genomic_DNA"/>
</dbReference>